<sequence>MSFHRHKLFYHRSLAYRLFKRHHTHFNDIYWSHKTVLAHTFSSTATHSISDPASALFNKEKGTSRGERELGTWAGWYNDFDSWSRMASVVAIAGYLETYIAQVATAAMESNPSLVFGGGPDIDGATFLKHNDNYDLYDYAEPLTRGDWQSRVSAYKKIFGSCPFDHRISDLEKLRRLRNDAGHSFGRDIKSMKFAGDWQVKKLTKISDKKLELFLELVETVAESIEKQVASKYIGQYELVKAYHNWRKVEKIESTAEDKLVAKRFRAYVFEMTSNPYPAAKHLMSYYDVL</sequence>
<dbReference type="EMBL" id="JAUHGG010000025">
    <property type="protein sequence ID" value="MDS1824441.1"/>
    <property type="molecule type" value="Genomic_DNA"/>
</dbReference>
<evidence type="ECO:0000313" key="1">
    <source>
        <dbReference type="EMBL" id="MDS1824441.1"/>
    </source>
</evidence>
<protein>
    <recommendedName>
        <fullName evidence="3">RiboL-PSP-HEPN domain-containing protein</fullName>
    </recommendedName>
</protein>
<evidence type="ECO:0000313" key="2">
    <source>
        <dbReference type="Proteomes" id="UP001253193"/>
    </source>
</evidence>
<organism evidence="1 2">
    <name type="scientific">Vibrio parahaemolyticus</name>
    <dbReference type="NCBI Taxonomy" id="670"/>
    <lineage>
        <taxon>Bacteria</taxon>
        <taxon>Pseudomonadati</taxon>
        <taxon>Pseudomonadota</taxon>
        <taxon>Gammaproteobacteria</taxon>
        <taxon>Vibrionales</taxon>
        <taxon>Vibrionaceae</taxon>
        <taxon>Vibrio</taxon>
    </lineage>
</organism>
<accession>A0AAW8Q7I0</accession>
<comment type="caution">
    <text evidence="1">The sequence shown here is derived from an EMBL/GenBank/DDBJ whole genome shotgun (WGS) entry which is preliminary data.</text>
</comment>
<reference evidence="1" key="1">
    <citation type="submission" date="2023-06" db="EMBL/GenBank/DDBJ databases">
        <title>Genomic Diversity of Vibrio spp. and Metagenomic Analysis of Pathogens in Florida Gulf Coastal Waters Following Hurricane Ian.</title>
        <authorList>
            <person name="Brumfield K.D."/>
        </authorList>
    </citation>
    <scope>NUCLEOTIDE SEQUENCE</scope>
    <source>
        <strain evidence="1">WBS2B-138</strain>
    </source>
</reference>
<proteinExistence type="predicted"/>
<evidence type="ECO:0008006" key="3">
    <source>
        <dbReference type="Google" id="ProtNLM"/>
    </source>
</evidence>
<dbReference type="AlphaFoldDB" id="A0AAW8Q7I0"/>
<dbReference type="RefSeq" id="WP_140104077.1">
    <property type="nucleotide sequence ID" value="NZ_CP034285.1"/>
</dbReference>
<name>A0AAW8Q7I0_VIBPH</name>
<gene>
    <name evidence="1" type="ORF">QX249_27875</name>
</gene>
<dbReference type="Proteomes" id="UP001253193">
    <property type="component" value="Unassembled WGS sequence"/>
</dbReference>